<dbReference type="SUPFAM" id="SSF102198">
    <property type="entry name" value="Putative cyclase"/>
    <property type="match status" value="1"/>
</dbReference>
<dbReference type="EMBL" id="FONG01000013">
    <property type="protein sequence ID" value="SFF39261.1"/>
    <property type="molecule type" value="Genomic_DNA"/>
</dbReference>
<dbReference type="STRING" id="380248.SAMN05216251_11320"/>
<name>A0A1I2IFD6_9ACTN</name>
<dbReference type="Gene3D" id="3.50.30.50">
    <property type="entry name" value="Putative cyclase"/>
    <property type="match status" value="1"/>
</dbReference>
<gene>
    <name evidence="2" type="ORF">SAMN05216251_11320</name>
</gene>
<dbReference type="InterPro" id="IPR037175">
    <property type="entry name" value="KFase_sf"/>
</dbReference>
<dbReference type="Proteomes" id="UP000199323">
    <property type="component" value="Unassembled WGS sequence"/>
</dbReference>
<feature type="compositionally biased region" description="Low complexity" evidence="1">
    <location>
        <begin position="9"/>
        <end position="24"/>
    </location>
</feature>
<evidence type="ECO:0000313" key="2">
    <source>
        <dbReference type="EMBL" id="SFF39261.1"/>
    </source>
</evidence>
<dbReference type="GO" id="GO:0019441">
    <property type="term" value="P:L-tryptophan catabolic process to kynurenine"/>
    <property type="evidence" value="ECO:0007669"/>
    <property type="project" value="InterPro"/>
</dbReference>
<dbReference type="AlphaFoldDB" id="A0A1I2IFD6"/>
<dbReference type="RefSeq" id="WP_093715290.1">
    <property type="nucleotide sequence ID" value="NZ_FONG01000013.1"/>
</dbReference>
<evidence type="ECO:0000256" key="1">
    <source>
        <dbReference type="SAM" id="MobiDB-lite"/>
    </source>
</evidence>
<proteinExistence type="predicted"/>
<dbReference type="Pfam" id="PF04199">
    <property type="entry name" value="Cyclase"/>
    <property type="match status" value="1"/>
</dbReference>
<dbReference type="InterPro" id="IPR007325">
    <property type="entry name" value="KFase/CYL"/>
</dbReference>
<feature type="region of interest" description="Disordered" evidence="1">
    <location>
        <begin position="1"/>
        <end position="24"/>
    </location>
</feature>
<accession>A0A1I2IFD6</accession>
<organism evidence="2 3">
    <name type="scientific">Actinacidiphila alni</name>
    <dbReference type="NCBI Taxonomy" id="380248"/>
    <lineage>
        <taxon>Bacteria</taxon>
        <taxon>Bacillati</taxon>
        <taxon>Actinomycetota</taxon>
        <taxon>Actinomycetes</taxon>
        <taxon>Kitasatosporales</taxon>
        <taxon>Streptomycetaceae</taxon>
        <taxon>Actinacidiphila</taxon>
    </lineage>
</organism>
<protein>
    <submittedName>
        <fullName evidence="2">Putative cyclase</fullName>
    </submittedName>
</protein>
<dbReference type="OrthoDB" id="7067800at2"/>
<dbReference type="GO" id="GO:0004061">
    <property type="term" value="F:arylformamidase activity"/>
    <property type="evidence" value="ECO:0007669"/>
    <property type="project" value="InterPro"/>
</dbReference>
<keyword evidence="3" id="KW-1185">Reference proteome</keyword>
<reference evidence="2 3" key="1">
    <citation type="submission" date="2016-10" db="EMBL/GenBank/DDBJ databases">
        <authorList>
            <person name="de Groot N.N."/>
        </authorList>
    </citation>
    <scope>NUCLEOTIDE SEQUENCE [LARGE SCALE GENOMIC DNA]</scope>
    <source>
        <strain evidence="2 3">CGMCC 4.3510</strain>
    </source>
</reference>
<sequence length="309" mass="32541">MTGTGGDAPAGTRTEGAARAAAVPPELGAVARQTPERIRDAAALVTRGRVFPLNWDLGLPDPPILGRGRHVHTRIDLGNGFDDRLDSFYPQGSSQWDGLAHVRGPDGTYHGGHLAADIETAAGPLGIEHWARRGIAGRFVLADLVRHGRHGGDCSRRVAYTAADVTAALAAQRVDLRPGDILLLHFGWTRWYEGLDRAAREALAAEGFFASPGLAVDPETRQWLRGLELSAVAADCPAVEAMPFDMDGPDTFLHHTLIAELGLAVGELFDLAALADDCARDGVHEGLLTAAPLNLAGAAGSTANALALK</sequence>
<evidence type="ECO:0000313" key="3">
    <source>
        <dbReference type="Proteomes" id="UP000199323"/>
    </source>
</evidence>
<dbReference type="PANTHER" id="PTHR34861">
    <property type="match status" value="1"/>
</dbReference>